<dbReference type="RefSeq" id="WP_159481605.1">
    <property type="nucleotide sequence ID" value="NZ_BAAATH010000012.1"/>
</dbReference>
<dbReference type="InterPro" id="IPR026449">
    <property type="entry name" value="GRASP_SAV_5884"/>
</dbReference>
<comment type="caution">
    <text evidence="1">The sequence shown here is derived from an EMBL/GenBank/DDBJ whole genome shotgun (WGS) entry which is preliminary data.</text>
</comment>
<dbReference type="AlphaFoldDB" id="A0A640SJ28"/>
<dbReference type="OrthoDB" id="9794735at2"/>
<accession>A0A640SJ28</accession>
<dbReference type="GO" id="GO:0018169">
    <property type="term" value="F:ribosomal S6-glutamic acid ligase activity"/>
    <property type="evidence" value="ECO:0007669"/>
    <property type="project" value="TreeGrafter"/>
</dbReference>
<reference evidence="1 2" key="1">
    <citation type="submission" date="2019-12" db="EMBL/GenBank/DDBJ databases">
        <title>Whole genome shotgun sequence of Streptomyces caniferus NBRC 15389.</title>
        <authorList>
            <person name="Ichikawa N."/>
            <person name="Kimura A."/>
            <person name="Kitahashi Y."/>
            <person name="Komaki H."/>
            <person name="Tamura T."/>
        </authorList>
    </citation>
    <scope>NUCLEOTIDE SEQUENCE [LARGE SCALE GENOMIC DNA]</scope>
    <source>
        <strain evidence="1 2">NBRC 15389</strain>
    </source>
</reference>
<name>A0A640SJ28_9ACTN</name>
<dbReference type="Proteomes" id="UP000435837">
    <property type="component" value="Unassembled WGS sequence"/>
</dbReference>
<dbReference type="NCBIfam" id="TIGR04187">
    <property type="entry name" value="GRASP_SAV_5884"/>
    <property type="match status" value="1"/>
</dbReference>
<evidence type="ECO:0000313" key="2">
    <source>
        <dbReference type="Proteomes" id="UP000435837"/>
    </source>
</evidence>
<dbReference type="SUPFAM" id="SSF56059">
    <property type="entry name" value="Glutathione synthetase ATP-binding domain-like"/>
    <property type="match status" value="1"/>
</dbReference>
<gene>
    <name evidence="1" type="ORF">Scani_71120</name>
</gene>
<dbReference type="GeneID" id="97315688"/>
<dbReference type="PANTHER" id="PTHR21621">
    <property type="entry name" value="RIBOSOMAL PROTEIN S6 MODIFICATION PROTEIN"/>
    <property type="match status" value="1"/>
</dbReference>
<proteinExistence type="predicted"/>
<dbReference type="GO" id="GO:0005737">
    <property type="term" value="C:cytoplasm"/>
    <property type="evidence" value="ECO:0007669"/>
    <property type="project" value="TreeGrafter"/>
</dbReference>
<dbReference type="GO" id="GO:0009432">
    <property type="term" value="P:SOS response"/>
    <property type="evidence" value="ECO:0007669"/>
    <property type="project" value="TreeGrafter"/>
</dbReference>
<organism evidence="1 2">
    <name type="scientific">Streptomyces caniferus</name>
    <dbReference type="NCBI Taxonomy" id="285557"/>
    <lineage>
        <taxon>Bacteria</taxon>
        <taxon>Bacillati</taxon>
        <taxon>Actinomycetota</taxon>
        <taxon>Actinomycetes</taxon>
        <taxon>Kitasatosporales</taxon>
        <taxon>Streptomycetaceae</taxon>
        <taxon>Streptomyces</taxon>
    </lineage>
</organism>
<dbReference type="Gene3D" id="3.30.470.20">
    <property type="entry name" value="ATP-grasp fold, B domain"/>
    <property type="match status" value="1"/>
</dbReference>
<sequence>MIDAGPVAVVTEVDDVTADMVITELNKRGVPVVRFDPSDIGDGLLLSARFGATSAESTAGHLRTPSRNTALEGVRSVYWRRPTWPHFDHLDAPDARFAQAQVRHGLGGSLYALPNAHYVNHPLRNHTAEHKPLQLAVAERVGLTVPPTLISNDLDEIRGFIAEHDQVIYKTLRWTPYRRSDGVGLTTWTEPVTADEVDESVAVVPHLFQARVDKVADIRVVVVGPKVFAIRIDSDLLDWRADYSKLSYEPTTLSPQVKRALAEHLDLFGLASGSYDLCITRDGDLHWLELNPNGQWGWLEDETGLPIASAFADLLEQGPTP</sequence>
<dbReference type="EMBL" id="BLIN01000005">
    <property type="protein sequence ID" value="GFE10844.1"/>
    <property type="molecule type" value="Genomic_DNA"/>
</dbReference>
<protein>
    <submittedName>
        <fullName evidence="1">ATP-grasp ribosomal peptide maturase</fullName>
    </submittedName>
</protein>
<dbReference type="PANTHER" id="PTHR21621:SF0">
    <property type="entry name" value="BETA-CITRYLGLUTAMATE SYNTHASE B-RELATED"/>
    <property type="match status" value="1"/>
</dbReference>
<evidence type="ECO:0000313" key="1">
    <source>
        <dbReference type="EMBL" id="GFE10844.1"/>
    </source>
</evidence>